<name>A0A261XWV2_9FUNG</name>
<evidence type="ECO:0000313" key="4">
    <source>
        <dbReference type="Proteomes" id="UP000242875"/>
    </source>
</evidence>
<protein>
    <recommendedName>
        <fullName evidence="2">Enhancer of polycomb-like N-terminal domain-containing protein</fullName>
    </recommendedName>
</protein>
<evidence type="ECO:0000259" key="2">
    <source>
        <dbReference type="Pfam" id="PF10513"/>
    </source>
</evidence>
<feature type="non-terminal residue" evidence="3">
    <location>
        <position position="296"/>
    </location>
</feature>
<feature type="compositionally biased region" description="Basic residues" evidence="1">
    <location>
        <begin position="1"/>
        <end position="21"/>
    </location>
</feature>
<dbReference type="EMBL" id="MVBO01000121">
    <property type="protein sequence ID" value="OZJ02855.1"/>
    <property type="molecule type" value="Genomic_DNA"/>
</dbReference>
<feature type="region of interest" description="Disordered" evidence="1">
    <location>
        <begin position="1"/>
        <end position="73"/>
    </location>
</feature>
<feature type="compositionally biased region" description="Low complexity" evidence="1">
    <location>
        <begin position="223"/>
        <end position="232"/>
    </location>
</feature>
<feature type="region of interest" description="Disordered" evidence="1">
    <location>
        <begin position="208"/>
        <end position="266"/>
    </location>
</feature>
<evidence type="ECO:0000256" key="1">
    <source>
        <dbReference type="SAM" id="MobiDB-lite"/>
    </source>
</evidence>
<keyword evidence="4" id="KW-1185">Reference proteome</keyword>
<feature type="compositionally biased region" description="Basic and acidic residues" evidence="1">
    <location>
        <begin position="63"/>
        <end position="73"/>
    </location>
</feature>
<reference evidence="3 4" key="1">
    <citation type="journal article" date="2017" name="Mycologia">
        <title>Bifiguratus adelaidae, gen. et sp. nov., a new member of Mucoromycotina in endophytic and soil-dwelling habitats.</title>
        <authorList>
            <person name="Torres-Cruz T.J."/>
            <person name="Billingsley Tobias T.L."/>
            <person name="Almatruk M."/>
            <person name="Hesse C."/>
            <person name="Kuske C.R."/>
            <person name="Desiro A."/>
            <person name="Benucci G.M."/>
            <person name="Bonito G."/>
            <person name="Stajich J.E."/>
            <person name="Dunlap C."/>
            <person name="Arnold A.E."/>
            <person name="Porras-Alfaro A."/>
        </authorList>
    </citation>
    <scope>NUCLEOTIDE SEQUENCE [LARGE SCALE GENOMIC DNA]</scope>
    <source>
        <strain evidence="3 4">AZ0501</strain>
    </source>
</reference>
<feature type="compositionally biased region" description="Polar residues" evidence="1">
    <location>
        <begin position="212"/>
        <end position="222"/>
    </location>
</feature>
<dbReference type="Pfam" id="PF10513">
    <property type="entry name" value="EPL1"/>
    <property type="match status" value="1"/>
</dbReference>
<accession>A0A261XWV2</accession>
<evidence type="ECO:0000313" key="3">
    <source>
        <dbReference type="EMBL" id="OZJ02855.1"/>
    </source>
</evidence>
<proteinExistence type="predicted"/>
<sequence length="296" mass="33852">MIRIPRFKARSRPRKRARPSSRRPLPNQFNDSQQDSSSKEQSVDTFGVDQARESVMKPAHNTEASKPREERSYKEFFADLDTYMPLEMFSVGPGEEDHAHETRKSQDMRTMNTGIPNGHNKHVSMVSNERPHKRRRTSMTDKSYETSHLNARKLDDNTGVKPIVPILPESEQINASDPPTPIGTLLENKKVITRHVASANPYQALATRRRSSVISNGTSHSPATGATTTLTTKNPQDSLPKPSFRKVKKEASDDDELEDFVRPENHYIRHTEPSEKDLYDRVEYDMDEQDEAWLKL</sequence>
<organism evidence="3 4">
    <name type="scientific">Bifiguratus adelaidae</name>
    <dbReference type="NCBI Taxonomy" id="1938954"/>
    <lineage>
        <taxon>Eukaryota</taxon>
        <taxon>Fungi</taxon>
        <taxon>Fungi incertae sedis</taxon>
        <taxon>Mucoromycota</taxon>
        <taxon>Mucoromycotina</taxon>
        <taxon>Endogonomycetes</taxon>
        <taxon>Endogonales</taxon>
        <taxon>Endogonales incertae sedis</taxon>
        <taxon>Bifiguratus</taxon>
    </lineage>
</organism>
<feature type="domain" description="Enhancer of polycomb-like N-terminal" evidence="2">
    <location>
        <begin position="147"/>
        <end position="295"/>
    </location>
</feature>
<dbReference type="InterPro" id="IPR019542">
    <property type="entry name" value="Enhancer_polycomb-like_N"/>
</dbReference>
<dbReference type="Proteomes" id="UP000242875">
    <property type="component" value="Unassembled WGS sequence"/>
</dbReference>
<comment type="caution">
    <text evidence="3">The sequence shown here is derived from an EMBL/GenBank/DDBJ whole genome shotgun (WGS) entry which is preliminary data.</text>
</comment>
<feature type="region of interest" description="Disordered" evidence="1">
    <location>
        <begin position="88"/>
        <end position="162"/>
    </location>
</feature>
<dbReference type="AlphaFoldDB" id="A0A261XWV2"/>
<gene>
    <name evidence="3" type="ORF">BZG36_03216</name>
</gene>
<feature type="compositionally biased region" description="Basic and acidic residues" evidence="1">
    <location>
        <begin position="95"/>
        <end position="107"/>
    </location>
</feature>
<dbReference type="OrthoDB" id="20839at2759"/>